<protein>
    <submittedName>
        <fullName evidence="2 3">Phloem protein</fullName>
    </submittedName>
</protein>
<gene>
    <name evidence="3" type="ORF">HannXRQ_Chr06g0182881</name>
    <name evidence="2" type="ORF">HanXRQr2_Chr06g0272181</name>
</gene>
<name>A0A251UL34_HELAN</name>
<reference evidence="2 4" key="1">
    <citation type="journal article" date="2017" name="Nature">
        <title>The sunflower genome provides insights into oil metabolism, flowering and Asterid evolution.</title>
        <authorList>
            <person name="Badouin H."/>
            <person name="Gouzy J."/>
            <person name="Grassa C.J."/>
            <person name="Murat F."/>
            <person name="Staton S.E."/>
            <person name="Cottret L."/>
            <person name="Lelandais-Briere C."/>
            <person name="Owens G.L."/>
            <person name="Carrere S."/>
            <person name="Mayjonade B."/>
            <person name="Legrand L."/>
            <person name="Gill N."/>
            <person name="Kane N.C."/>
            <person name="Bowers J.E."/>
            <person name="Hubner S."/>
            <person name="Bellec A."/>
            <person name="Berard A."/>
            <person name="Berges H."/>
            <person name="Blanchet N."/>
            <person name="Boniface M.C."/>
            <person name="Brunel D."/>
            <person name="Catrice O."/>
            <person name="Chaidir N."/>
            <person name="Claudel C."/>
            <person name="Donnadieu C."/>
            <person name="Faraut T."/>
            <person name="Fievet G."/>
            <person name="Helmstetter N."/>
            <person name="King M."/>
            <person name="Knapp S.J."/>
            <person name="Lai Z."/>
            <person name="Le Paslier M.C."/>
            <person name="Lippi Y."/>
            <person name="Lorenzon L."/>
            <person name="Mandel J.R."/>
            <person name="Marage G."/>
            <person name="Marchand G."/>
            <person name="Marquand E."/>
            <person name="Bret-Mestries E."/>
            <person name="Morien E."/>
            <person name="Nambeesan S."/>
            <person name="Nguyen T."/>
            <person name="Pegot-Espagnet P."/>
            <person name="Pouilly N."/>
            <person name="Raftis F."/>
            <person name="Sallet E."/>
            <person name="Schiex T."/>
            <person name="Thomas J."/>
            <person name="Vandecasteele C."/>
            <person name="Vares D."/>
            <person name="Vear F."/>
            <person name="Vautrin S."/>
            <person name="Crespi M."/>
            <person name="Mangin B."/>
            <person name="Burke J.M."/>
            <person name="Salse J."/>
            <person name="Munos S."/>
            <person name="Vincourt P."/>
            <person name="Rieseberg L.H."/>
            <person name="Langlade N.B."/>
        </authorList>
    </citation>
    <scope>NUCLEOTIDE SEQUENCE [LARGE SCALE GENOMIC DNA]</scope>
    <source>
        <strain evidence="4">cv. SF193</strain>
        <tissue evidence="2">Leaves</tissue>
    </source>
</reference>
<evidence type="ECO:0000259" key="1">
    <source>
        <dbReference type="PROSITE" id="PS50181"/>
    </source>
</evidence>
<sequence length="263" mass="29696">MNKLTTLSVLPEGCLSEILSITSPRDVCSAAGITKAFKSAADSDPVWERFLPPDYREVIARAAAPVVFGSKKQLYRHLSESYILLDRGYLGFKLEKKSGKKCYMLGAKDLIFYMGEDEDEAADNTLEWGHLPESRFEDVAIARDAWPLDIRGKIASVMLSGKTTYVAYLVYQTTSDSYGLSNPSHTSVNFLGVWNGSTDVWLHNPWLRTSLRKRAQRKDGWKEVKLGEFYYDGENEGEVEMAFEEYEGFISGFIVEGIELRPK</sequence>
<dbReference type="InParanoid" id="A0A251UL34"/>
<dbReference type="InterPro" id="IPR001810">
    <property type="entry name" value="F-box_dom"/>
</dbReference>
<dbReference type="Gene3D" id="1.20.1280.50">
    <property type="match status" value="1"/>
</dbReference>
<dbReference type="Pfam" id="PF14299">
    <property type="entry name" value="PP2"/>
    <property type="match status" value="1"/>
</dbReference>
<dbReference type="EMBL" id="CM007895">
    <property type="protein sequence ID" value="OTG23472.1"/>
    <property type="molecule type" value="Genomic_DNA"/>
</dbReference>
<evidence type="ECO:0000313" key="4">
    <source>
        <dbReference type="Proteomes" id="UP000215914"/>
    </source>
</evidence>
<dbReference type="SUPFAM" id="SSF81383">
    <property type="entry name" value="F-box domain"/>
    <property type="match status" value="1"/>
</dbReference>
<organism evidence="3 4">
    <name type="scientific">Helianthus annuus</name>
    <name type="common">Common sunflower</name>
    <dbReference type="NCBI Taxonomy" id="4232"/>
    <lineage>
        <taxon>Eukaryota</taxon>
        <taxon>Viridiplantae</taxon>
        <taxon>Streptophyta</taxon>
        <taxon>Embryophyta</taxon>
        <taxon>Tracheophyta</taxon>
        <taxon>Spermatophyta</taxon>
        <taxon>Magnoliopsida</taxon>
        <taxon>eudicotyledons</taxon>
        <taxon>Gunneridae</taxon>
        <taxon>Pentapetalae</taxon>
        <taxon>asterids</taxon>
        <taxon>campanulids</taxon>
        <taxon>Asterales</taxon>
        <taxon>Asteraceae</taxon>
        <taxon>Asteroideae</taxon>
        <taxon>Heliantheae alliance</taxon>
        <taxon>Heliantheae</taxon>
        <taxon>Helianthus</taxon>
    </lineage>
</organism>
<dbReference type="InterPro" id="IPR025886">
    <property type="entry name" value="PP2-like"/>
</dbReference>
<keyword evidence="4" id="KW-1185">Reference proteome</keyword>
<dbReference type="OMA" id="MELHEWE"/>
<feature type="domain" description="F-box" evidence="1">
    <location>
        <begin position="4"/>
        <end position="50"/>
    </location>
</feature>
<dbReference type="CDD" id="cd22162">
    <property type="entry name" value="F-box_AtSKIP3-like"/>
    <property type="match status" value="1"/>
</dbReference>
<dbReference type="PANTHER" id="PTHR32278:SF61">
    <property type="entry name" value="F-BOX DOMAIN, PHLOEM PROTEIN 2-LIKE PROTEIN-RELATED"/>
    <property type="match status" value="1"/>
</dbReference>
<proteinExistence type="predicted"/>
<dbReference type="Gramene" id="mRNA:HanXRQr2_Chr06g0272181">
    <property type="protein sequence ID" value="mRNA:HanXRQr2_Chr06g0272181"/>
    <property type="gene ID" value="HanXRQr2_Chr06g0272181"/>
</dbReference>
<dbReference type="OrthoDB" id="1918565at2759"/>
<evidence type="ECO:0000313" key="3">
    <source>
        <dbReference type="EMBL" id="OTG23472.1"/>
    </source>
</evidence>
<reference evidence="2" key="3">
    <citation type="submission" date="2020-06" db="EMBL/GenBank/DDBJ databases">
        <title>Helianthus annuus Genome sequencing and assembly Release 2.</title>
        <authorList>
            <person name="Gouzy J."/>
            <person name="Langlade N."/>
            <person name="Munos S."/>
        </authorList>
    </citation>
    <scope>NUCLEOTIDE SEQUENCE</scope>
    <source>
        <tissue evidence="2">Leaves</tissue>
    </source>
</reference>
<dbReference type="AlphaFoldDB" id="A0A251UL34"/>
<reference evidence="3" key="2">
    <citation type="submission" date="2017-02" db="EMBL/GenBank/DDBJ databases">
        <title>Sunflower complete genome.</title>
        <authorList>
            <person name="Langlade N."/>
            <person name="Munos S."/>
        </authorList>
    </citation>
    <scope>NUCLEOTIDE SEQUENCE [LARGE SCALE GENOMIC DNA]</scope>
    <source>
        <tissue evidence="3">Leaves</tissue>
    </source>
</reference>
<accession>A0A251UL34</accession>
<dbReference type="InterPro" id="IPR036047">
    <property type="entry name" value="F-box-like_dom_sf"/>
</dbReference>
<evidence type="ECO:0000313" key="2">
    <source>
        <dbReference type="EMBL" id="KAF5803512.1"/>
    </source>
</evidence>
<dbReference type="Pfam" id="PF00646">
    <property type="entry name" value="F-box"/>
    <property type="match status" value="1"/>
</dbReference>
<dbReference type="Proteomes" id="UP000215914">
    <property type="component" value="Chromosome 6"/>
</dbReference>
<dbReference type="PANTHER" id="PTHR32278">
    <property type="entry name" value="F-BOX DOMAIN-CONTAINING PROTEIN"/>
    <property type="match status" value="1"/>
</dbReference>
<dbReference type="EMBL" id="MNCJ02000321">
    <property type="protein sequence ID" value="KAF5803512.1"/>
    <property type="molecule type" value="Genomic_DNA"/>
</dbReference>
<dbReference type="PROSITE" id="PS50181">
    <property type="entry name" value="FBOX"/>
    <property type="match status" value="1"/>
</dbReference>